<accession>A0A8X6Y9I1</accession>
<dbReference type="EMBL" id="BMAV01016112">
    <property type="protein sequence ID" value="GFY66583.1"/>
    <property type="molecule type" value="Genomic_DNA"/>
</dbReference>
<evidence type="ECO:0000313" key="1">
    <source>
        <dbReference type="EMBL" id="GFY66583.1"/>
    </source>
</evidence>
<comment type="caution">
    <text evidence="1">The sequence shown here is derived from an EMBL/GenBank/DDBJ whole genome shotgun (WGS) entry which is preliminary data.</text>
</comment>
<gene>
    <name evidence="1" type="ORF">TNIN_479531</name>
</gene>
<keyword evidence="2" id="KW-1185">Reference proteome</keyword>
<dbReference type="Proteomes" id="UP000886998">
    <property type="component" value="Unassembled WGS sequence"/>
</dbReference>
<sequence length="172" mass="19578">MSCCCDRRLIAQKEIGEDRGSMKYEVLHNGIVMGKGGRENNSRTPFTRISTAFARSAAQDTSAGVPLLLRPNENRLRFCYRHILEYLAVLAGGCGRDKWYMLSLNAPGRERVVGDSNIKTEMRVLNNGDASLRQSVHSFRDIFKENKFPFPAFRYLNEPLRNGLFTRRLADC</sequence>
<reference evidence="1" key="1">
    <citation type="submission" date="2020-08" db="EMBL/GenBank/DDBJ databases">
        <title>Multicomponent nature underlies the extraordinary mechanical properties of spider dragline silk.</title>
        <authorList>
            <person name="Kono N."/>
            <person name="Nakamura H."/>
            <person name="Mori M."/>
            <person name="Yoshida Y."/>
            <person name="Ohtoshi R."/>
            <person name="Malay A.D."/>
            <person name="Moran D.A.P."/>
            <person name="Tomita M."/>
            <person name="Numata K."/>
            <person name="Arakawa K."/>
        </authorList>
    </citation>
    <scope>NUCLEOTIDE SEQUENCE</scope>
</reference>
<proteinExistence type="predicted"/>
<protein>
    <submittedName>
        <fullName evidence="1">Uncharacterized protein</fullName>
    </submittedName>
</protein>
<organism evidence="1 2">
    <name type="scientific">Trichonephila inaurata madagascariensis</name>
    <dbReference type="NCBI Taxonomy" id="2747483"/>
    <lineage>
        <taxon>Eukaryota</taxon>
        <taxon>Metazoa</taxon>
        <taxon>Ecdysozoa</taxon>
        <taxon>Arthropoda</taxon>
        <taxon>Chelicerata</taxon>
        <taxon>Arachnida</taxon>
        <taxon>Araneae</taxon>
        <taxon>Araneomorphae</taxon>
        <taxon>Entelegynae</taxon>
        <taxon>Araneoidea</taxon>
        <taxon>Nephilidae</taxon>
        <taxon>Trichonephila</taxon>
        <taxon>Trichonephila inaurata</taxon>
    </lineage>
</organism>
<evidence type="ECO:0000313" key="2">
    <source>
        <dbReference type="Proteomes" id="UP000886998"/>
    </source>
</evidence>
<name>A0A8X6Y9I1_9ARAC</name>
<dbReference type="AlphaFoldDB" id="A0A8X6Y9I1"/>